<dbReference type="EMBL" id="BMVX01000007">
    <property type="protein sequence ID" value="GGZ62364.1"/>
    <property type="molecule type" value="Genomic_DNA"/>
</dbReference>
<organism evidence="2 3">
    <name type="scientific">Streptomyces subrutilus</name>
    <dbReference type="NCBI Taxonomy" id="36818"/>
    <lineage>
        <taxon>Bacteria</taxon>
        <taxon>Bacillati</taxon>
        <taxon>Actinomycetota</taxon>
        <taxon>Actinomycetes</taxon>
        <taxon>Kitasatosporales</taxon>
        <taxon>Streptomycetaceae</taxon>
        <taxon>Streptomyces</taxon>
    </lineage>
</organism>
<accession>A0A918QQI6</accession>
<feature type="compositionally biased region" description="Basic residues" evidence="1">
    <location>
        <begin position="65"/>
        <end position="74"/>
    </location>
</feature>
<evidence type="ECO:0000313" key="2">
    <source>
        <dbReference type="EMBL" id="GGZ62364.1"/>
    </source>
</evidence>
<evidence type="ECO:0000313" key="3">
    <source>
        <dbReference type="Proteomes" id="UP000634660"/>
    </source>
</evidence>
<reference evidence="2" key="1">
    <citation type="journal article" date="2014" name="Int. J. Syst. Evol. Microbiol.">
        <title>Complete genome sequence of Corynebacterium casei LMG S-19264T (=DSM 44701T), isolated from a smear-ripened cheese.</title>
        <authorList>
            <consortium name="US DOE Joint Genome Institute (JGI-PGF)"/>
            <person name="Walter F."/>
            <person name="Albersmeier A."/>
            <person name="Kalinowski J."/>
            <person name="Ruckert C."/>
        </authorList>
    </citation>
    <scope>NUCLEOTIDE SEQUENCE</scope>
    <source>
        <strain evidence="2">JCM 4834</strain>
    </source>
</reference>
<evidence type="ECO:0000256" key="1">
    <source>
        <dbReference type="SAM" id="MobiDB-lite"/>
    </source>
</evidence>
<reference evidence="2" key="2">
    <citation type="submission" date="2020-09" db="EMBL/GenBank/DDBJ databases">
        <authorList>
            <person name="Sun Q."/>
            <person name="Ohkuma M."/>
        </authorList>
    </citation>
    <scope>NUCLEOTIDE SEQUENCE</scope>
    <source>
        <strain evidence="2">JCM 4834</strain>
    </source>
</reference>
<dbReference type="AlphaFoldDB" id="A0A918QQI6"/>
<comment type="caution">
    <text evidence="2">The sequence shown here is derived from an EMBL/GenBank/DDBJ whole genome shotgun (WGS) entry which is preliminary data.</text>
</comment>
<gene>
    <name evidence="2" type="ORF">GCM10010371_22210</name>
</gene>
<feature type="region of interest" description="Disordered" evidence="1">
    <location>
        <begin position="50"/>
        <end position="74"/>
    </location>
</feature>
<feature type="region of interest" description="Disordered" evidence="1">
    <location>
        <begin position="1"/>
        <end position="21"/>
    </location>
</feature>
<protein>
    <submittedName>
        <fullName evidence="2">Uncharacterized protein</fullName>
    </submittedName>
</protein>
<name>A0A918QQI6_9ACTN</name>
<sequence length="74" mass="7860">MRDTLGTDMSMPGGAQAGRSIEVSKPCSCGGRSGVGLLSEPNLLIIAQQSEQKRKLTIRSSSHTKGLRRAPRGH</sequence>
<proteinExistence type="predicted"/>
<dbReference type="Proteomes" id="UP000634660">
    <property type="component" value="Unassembled WGS sequence"/>
</dbReference>